<sequence length="296" mass="31825">MRSFSPSRARAVYLLRCCPPDAIVRGAASAEAVGLFTGFLWPSAPIGHSEASGVPSSPPSVCGGTTRPVRRVRANEAIHNLHTTGSGIWESEGWGEEAAAAPEGSVMKYLAGALRGVGRLPVLRWPPLQPTSVEEDKRRSLCLQLLRLGYWGFGLTPLAVGDVVEVDQNQRRLDDLLWSIAGFLDFHSSLGGSDAETETGTRSGSLMNSEAASLNLKENSVKFDGRVGLIILRNFVFFLGCPDACRLVVVARQWRKVLLGSRSATRWGGEGFKRGGEDSGVAHLGKQVCMVDRHAG</sequence>
<reference evidence="1" key="1">
    <citation type="submission" date="2014-11" db="EMBL/GenBank/DDBJ databases">
        <authorList>
            <person name="Otto D Thomas"/>
            <person name="Naeem Raeece"/>
        </authorList>
    </citation>
    <scope>NUCLEOTIDE SEQUENCE</scope>
</reference>
<name>A0A0G4HZA0_9ALVE</name>
<proteinExistence type="predicted"/>
<gene>
    <name evidence="1" type="ORF">Cvel_9657</name>
</gene>
<organism evidence="1">
    <name type="scientific">Chromera velia CCMP2878</name>
    <dbReference type="NCBI Taxonomy" id="1169474"/>
    <lineage>
        <taxon>Eukaryota</taxon>
        <taxon>Sar</taxon>
        <taxon>Alveolata</taxon>
        <taxon>Colpodellida</taxon>
        <taxon>Chromeraceae</taxon>
        <taxon>Chromera</taxon>
    </lineage>
</organism>
<dbReference type="AlphaFoldDB" id="A0A0G4HZA0"/>
<dbReference type="EMBL" id="CDMZ01004479">
    <property type="protein sequence ID" value="CEM49870.1"/>
    <property type="molecule type" value="Genomic_DNA"/>
</dbReference>
<dbReference type="VEuPathDB" id="CryptoDB:Cvel_9657"/>
<protein>
    <submittedName>
        <fullName evidence="1">Uncharacterized protein</fullName>
    </submittedName>
</protein>
<accession>A0A0G4HZA0</accession>
<evidence type="ECO:0000313" key="1">
    <source>
        <dbReference type="EMBL" id="CEM49870.1"/>
    </source>
</evidence>